<proteinExistence type="predicted"/>
<organism evidence="1 2">
    <name type="scientific">Rotaria magnacalcarata</name>
    <dbReference type="NCBI Taxonomy" id="392030"/>
    <lineage>
        <taxon>Eukaryota</taxon>
        <taxon>Metazoa</taxon>
        <taxon>Spiralia</taxon>
        <taxon>Gnathifera</taxon>
        <taxon>Rotifera</taxon>
        <taxon>Eurotatoria</taxon>
        <taxon>Bdelloidea</taxon>
        <taxon>Philodinida</taxon>
        <taxon>Philodinidae</taxon>
        <taxon>Rotaria</taxon>
    </lineage>
</organism>
<accession>A0A8S3KI34</accession>
<feature type="non-terminal residue" evidence="1">
    <location>
        <position position="92"/>
    </location>
</feature>
<dbReference type="AlphaFoldDB" id="A0A8S3KI34"/>
<comment type="caution">
    <text evidence="1">The sequence shown here is derived from an EMBL/GenBank/DDBJ whole genome shotgun (WGS) entry which is preliminary data.</text>
</comment>
<dbReference type="EMBL" id="CAJOBI010370947">
    <property type="protein sequence ID" value="CAF5229535.1"/>
    <property type="molecule type" value="Genomic_DNA"/>
</dbReference>
<reference evidence="1" key="1">
    <citation type="submission" date="2021-02" db="EMBL/GenBank/DDBJ databases">
        <authorList>
            <person name="Nowell W R."/>
        </authorList>
    </citation>
    <scope>NUCLEOTIDE SEQUENCE</scope>
</reference>
<sequence length="92" mass="11183">MNYMEGKIYISISTQCLSYFYFFFCRYKDQLFFTWNNSNEKELCRFLRPLQDKYPSVQFQPRIGSTVRFFNVHIDNSKGELSTRIYHQSMMG</sequence>
<dbReference type="Proteomes" id="UP000676336">
    <property type="component" value="Unassembled WGS sequence"/>
</dbReference>
<gene>
    <name evidence="1" type="ORF">SMN809_LOCUS86455</name>
</gene>
<evidence type="ECO:0000313" key="2">
    <source>
        <dbReference type="Proteomes" id="UP000676336"/>
    </source>
</evidence>
<protein>
    <submittedName>
        <fullName evidence="1">Uncharacterized protein</fullName>
    </submittedName>
</protein>
<name>A0A8S3KI34_9BILA</name>
<evidence type="ECO:0000313" key="1">
    <source>
        <dbReference type="EMBL" id="CAF5229535.1"/>
    </source>
</evidence>